<dbReference type="EMBL" id="JALJOR010000012">
    <property type="protein sequence ID" value="KAK9807667.1"/>
    <property type="molecule type" value="Genomic_DNA"/>
</dbReference>
<dbReference type="GO" id="GO:0008270">
    <property type="term" value="F:zinc ion binding"/>
    <property type="evidence" value="ECO:0007669"/>
    <property type="project" value="UniProtKB-KW"/>
</dbReference>
<sequence>MGAYEFDTHRHAAERKMRDMGMAAMRELVGALEAVCGPLDQAAAAAALEHSRMATLGPGCHNPACTNLSGVSEAELQSAFDYPEDAEAVVWDLSRRTVREWISFCHSIGFRDAMLDLQALPTDQQLHSGLQALHQINQLTWGLGHTEKLSERALEYIPELWLSSGWLPFLVHQLQYFTAFVRARQASTLSPPTTEETAINNRLLHECLHQLLIAYEGMIQSGEGWAEHALRADIRVLPLVEVICAAETTSGDGLVSLAAFRLVAALLWMPFADDKFGEHHRQLMEQARQAFLSAQPDSALIRALRKWWRLMPDPAAFYPAVREDEGMSQNEACRRLAALVGQGLEAGGAQFGQAWALAIIQALDEYAPMLRVCMDAGYQGPMRETRPECLYTLKAVLSELCAATQDRQRELWKQPCSQLLETLQDAVLQIAAWSPQDPVTGASLVPPLHMEGVQGQQRRMLTDTVTCIYALAATQPARDVADLGKVGTKAFYMHIFEESHLHFFMEHGGPHSLEALLRACTRQQGKWAARFSTGNPDTNCGPSMSSATAAGRLASGLAHLMDGRASPETFMSVLVSIRKGLLFRAGHGPNDALAAHAAEAMHTLITTARSAVKAQPQPASSTEAAVEAEGEGPEQHGSPSNRRAVELHAAVWLLPVALASVRADDAWLPVVERVVACLAAAAAIDDATAGYLFGKLAALMQTQVRAAPKTPQAAGRAAGMVTSILRQPPHPGSKRDTLLQAFVQTGLLGQIANVACDLLANQDSGGMFGALANIVVDDLVHLLPCNEVTDRCICVLRDGCHNKNLAQPEQIAKDDSTTCMGELVGALEAVCGPLDQAAAAVALERSRMATLGPGCHNPACTNLAGASEADLPVQKCAGCKKACYCSPACQKAAWKVHKLVCKELALCSA</sequence>
<dbReference type="Gene3D" id="6.10.140.2220">
    <property type="match status" value="1"/>
</dbReference>
<keyword evidence="2 4" id="KW-0863">Zinc-finger</keyword>
<keyword evidence="8" id="KW-1185">Reference proteome</keyword>
<evidence type="ECO:0000259" key="6">
    <source>
        <dbReference type="PROSITE" id="PS50865"/>
    </source>
</evidence>
<dbReference type="Proteomes" id="UP001489004">
    <property type="component" value="Unassembled WGS sequence"/>
</dbReference>
<dbReference type="AlphaFoldDB" id="A0AAW1PGG4"/>
<comment type="caution">
    <text evidence="7">The sequence shown here is derived from an EMBL/GenBank/DDBJ whole genome shotgun (WGS) entry which is preliminary data.</text>
</comment>
<dbReference type="Pfam" id="PF01753">
    <property type="entry name" value="zf-MYND"/>
    <property type="match status" value="1"/>
</dbReference>
<evidence type="ECO:0000256" key="3">
    <source>
        <dbReference type="ARBA" id="ARBA00022833"/>
    </source>
</evidence>
<dbReference type="SUPFAM" id="SSF144232">
    <property type="entry name" value="HIT/MYND zinc finger-like"/>
    <property type="match status" value="1"/>
</dbReference>
<evidence type="ECO:0000313" key="8">
    <source>
        <dbReference type="Proteomes" id="UP001489004"/>
    </source>
</evidence>
<proteinExistence type="predicted"/>
<protein>
    <recommendedName>
        <fullName evidence="6">MYND-type domain-containing protein</fullName>
    </recommendedName>
</protein>
<keyword evidence="1" id="KW-0479">Metal-binding</keyword>
<evidence type="ECO:0000256" key="4">
    <source>
        <dbReference type="PROSITE-ProRule" id="PRU00134"/>
    </source>
</evidence>
<dbReference type="PROSITE" id="PS50865">
    <property type="entry name" value="ZF_MYND_2"/>
    <property type="match status" value="1"/>
</dbReference>
<evidence type="ECO:0000256" key="1">
    <source>
        <dbReference type="ARBA" id="ARBA00022723"/>
    </source>
</evidence>
<reference evidence="7 8" key="1">
    <citation type="journal article" date="2024" name="Nat. Commun.">
        <title>Phylogenomics reveals the evolutionary origins of lichenization in chlorophyte algae.</title>
        <authorList>
            <person name="Puginier C."/>
            <person name="Libourel C."/>
            <person name="Otte J."/>
            <person name="Skaloud P."/>
            <person name="Haon M."/>
            <person name="Grisel S."/>
            <person name="Petersen M."/>
            <person name="Berrin J.G."/>
            <person name="Delaux P.M."/>
            <person name="Dal Grande F."/>
            <person name="Keller J."/>
        </authorList>
    </citation>
    <scope>NUCLEOTIDE SEQUENCE [LARGE SCALE GENOMIC DNA]</scope>
    <source>
        <strain evidence="7 8">SAG 2043</strain>
    </source>
</reference>
<organism evidence="7 8">
    <name type="scientific">[Myrmecia] bisecta</name>
    <dbReference type="NCBI Taxonomy" id="41462"/>
    <lineage>
        <taxon>Eukaryota</taxon>
        <taxon>Viridiplantae</taxon>
        <taxon>Chlorophyta</taxon>
        <taxon>core chlorophytes</taxon>
        <taxon>Trebouxiophyceae</taxon>
        <taxon>Trebouxiales</taxon>
        <taxon>Trebouxiaceae</taxon>
        <taxon>Myrmecia</taxon>
    </lineage>
</organism>
<evidence type="ECO:0000256" key="2">
    <source>
        <dbReference type="ARBA" id="ARBA00022771"/>
    </source>
</evidence>
<feature type="domain" description="MYND-type" evidence="6">
    <location>
        <begin position="860"/>
        <end position="901"/>
    </location>
</feature>
<name>A0AAW1PGG4_9CHLO</name>
<accession>A0AAW1PGG4</accession>
<evidence type="ECO:0000313" key="7">
    <source>
        <dbReference type="EMBL" id="KAK9807667.1"/>
    </source>
</evidence>
<dbReference type="InterPro" id="IPR002893">
    <property type="entry name" value="Znf_MYND"/>
</dbReference>
<feature type="region of interest" description="Disordered" evidence="5">
    <location>
        <begin position="612"/>
        <end position="641"/>
    </location>
</feature>
<gene>
    <name evidence="7" type="ORF">WJX72_005773</name>
</gene>
<keyword evidence="3" id="KW-0862">Zinc</keyword>
<evidence type="ECO:0000256" key="5">
    <source>
        <dbReference type="SAM" id="MobiDB-lite"/>
    </source>
</evidence>